<evidence type="ECO:0000259" key="9">
    <source>
        <dbReference type="PROSITE" id="PS50885"/>
    </source>
</evidence>
<keyword evidence="7" id="KW-0812">Transmembrane</keyword>
<evidence type="ECO:0000256" key="1">
    <source>
        <dbReference type="ARBA" id="ARBA00004236"/>
    </source>
</evidence>
<evidence type="ECO:0000256" key="6">
    <source>
        <dbReference type="PROSITE-ProRule" id="PRU00284"/>
    </source>
</evidence>
<evidence type="ECO:0000256" key="5">
    <source>
        <dbReference type="ARBA" id="ARBA00029447"/>
    </source>
</evidence>
<dbReference type="SMART" id="SM00283">
    <property type="entry name" value="MA"/>
    <property type="match status" value="1"/>
</dbReference>
<evidence type="ECO:0000313" key="11">
    <source>
        <dbReference type="Proteomes" id="UP001589619"/>
    </source>
</evidence>
<accession>A0ABV5VUU7</accession>
<keyword evidence="3 7" id="KW-0472">Membrane</keyword>
<dbReference type="InterPro" id="IPR004089">
    <property type="entry name" value="MCPsignal_dom"/>
</dbReference>
<evidence type="ECO:0000313" key="10">
    <source>
        <dbReference type="EMBL" id="MFB9751776.1"/>
    </source>
</evidence>
<proteinExistence type="inferred from homology"/>
<evidence type="ECO:0000256" key="3">
    <source>
        <dbReference type="ARBA" id="ARBA00023136"/>
    </source>
</evidence>
<keyword evidence="2" id="KW-1003">Cell membrane</keyword>
<evidence type="ECO:0000256" key="4">
    <source>
        <dbReference type="ARBA" id="ARBA00023224"/>
    </source>
</evidence>
<feature type="transmembrane region" description="Helical" evidence="7">
    <location>
        <begin position="41"/>
        <end position="62"/>
    </location>
</feature>
<dbReference type="PROSITE" id="PS50111">
    <property type="entry name" value="CHEMOTAXIS_TRANSDUC_2"/>
    <property type="match status" value="1"/>
</dbReference>
<keyword evidence="4 6" id="KW-0807">Transducer</keyword>
<feature type="transmembrane region" description="Helical" evidence="7">
    <location>
        <begin position="15"/>
        <end position="34"/>
    </location>
</feature>
<dbReference type="SUPFAM" id="SSF58104">
    <property type="entry name" value="Methyl-accepting chemotaxis protein (MCP) signaling domain"/>
    <property type="match status" value="1"/>
</dbReference>
<feature type="domain" description="HAMP" evidence="9">
    <location>
        <begin position="64"/>
        <end position="116"/>
    </location>
</feature>
<dbReference type="PROSITE" id="PS50885">
    <property type="entry name" value="HAMP"/>
    <property type="match status" value="1"/>
</dbReference>
<organism evidence="10 11">
    <name type="scientific">Paenibacillus hodogayensis</name>
    <dbReference type="NCBI Taxonomy" id="279208"/>
    <lineage>
        <taxon>Bacteria</taxon>
        <taxon>Bacillati</taxon>
        <taxon>Bacillota</taxon>
        <taxon>Bacilli</taxon>
        <taxon>Bacillales</taxon>
        <taxon>Paenibacillaceae</taxon>
        <taxon>Paenibacillus</taxon>
    </lineage>
</organism>
<comment type="similarity">
    <text evidence="5">Belongs to the methyl-accepting chemotaxis (MCP) protein family.</text>
</comment>
<protein>
    <submittedName>
        <fullName evidence="10">Methyl-accepting chemotaxis protein</fullName>
    </submittedName>
</protein>
<sequence length="421" mass="45751">MTLTLFQNLSFKRKLQIGCYTIVAVFSVLTLVVAAMSNASFVATLLVVLVLCGASIPFVSWLERTLTEPIDTMSRVALSIAKGDFSTKVHVDSNDALGELGKTFNQMIDKLRGILNETTNITRSVVDTTREGGDKNRQLKEVMGQVTYSANELAAGSVKITEEIMTISTAIKDIEHKVGTYAHSTKEMNDKSEAMIRFVQQGQLAVVSQNEGMKRNVEATASVSESIDRLAEQAKGISRITQSISEIAEQTNLLSLNASIEAARAGEHGKGFAVVAQEVRKLAEESTSSTKEVFGLVRSIEQGMQIALEQMAANQDIVHTQTTLIEETEAIFTQIVGSIEFIAETISQFAKESDIMLEGATMISATMENIAAITQQSAAGTEQVSASMNEQIAVVDALVRQSEQMMQTAGTLQRTLQIFKF</sequence>
<keyword evidence="11" id="KW-1185">Reference proteome</keyword>
<comment type="subcellular location">
    <subcellularLocation>
        <location evidence="1">Cell membrane</location>
    </subcellularLocation>
</comment>
<evidence type="ECO:0000259" key="8">
    <source>
        <dbReference type="PROSITE" id="PS50111"/>
    </source>
</evidence>
<dbReference type="Pfam" id="PF00672">
    <property type="entry name" value="HAMP"/>
    <property type="match status" value="1"/>
</dbReference>
<dbReference type="RefSeq" id="WP_344912631.1">
    <property type="nucleotide sequence ID" value="NZ_BAAAYO010000010.1"/>
</dbReference>
<dbReference type="CDD" id="cd06225">
    <property type="entry name" value="HAMP"/>
    <property type="match status" value="1"/>
</dbReference>
<dbReference type="PANTHER" id="PTHR32089">
    <property type="entry name" value="METHYL-ACCEPTING CHEMOTAXIS PROTEIN MCPB"/>
    <property type="match status" value="1"/>
</dbReference>
<dbReference type="Gene3D" id="6.10.340.10">
    <property type="match status" value="1"/>
</dbReference>
<dbReference type="Gene3D" id="1.10.287.950">
    <property type="entry name" value="Methyl-accepting chemotaxis protein"/>
    <property type="match status" value="1"/>
</dbReference>
<dbReference type="InterPro" id="IPR003660">
    <property type="entry name" value="HAMP_dom"/>
</dbReference>
<evidence type="ECO:0000256" key="2">
    <source>
        <dbReference type="ARBA" id="ARBA00022475"/>
    </source>
</evidence>
<reference evidence="10 11" key="1">
    <citation type="submission" date="2024-09" db="EMBL/GenBank/DDBJ databases">
        <authorList>
            <person name="Sun Q."/>
            <person name="Mori K."/>
        </authorList>
    </citation>
    <scope>NUCLEOTIDE SEQUENCE [LARGE SCALE GENOMIC DNA]</scope>
    <source>
        <strain evidence="10 11">JCM 12520</strain>
    </source>
</reference>
<keyword evidence="7" id="KW-1133">Transmembrane helix</keyword>
<gene>
    <name evidence="10" type="ORF">ACFFNY_09350</name>
</gene>
<feature type="domain" description="Methyl-accepting transducer" evidence="8">
    <location>
        <begin position="135"/>
        <end position="392"/>
    </location>
</feature>
<dbReference type="SMART" id="SM00304">
    <property type="entry name" value="HAMP"/>
    <property type="match status" value="1"/>
</dbReference>
<dbReference type="EMBL" id="JBHMAG010000007">
    <property type="protein sequence ID" value="MFB9751776.1"/>
    <property type="molecule type" value="Genomic_DNA"/>
</dbReference>
<dbReference type="Proteomes" id="UP001589619">
    <property type="component" value="Unassembled WGS sequence"/>
</dbReference>
<name>A0ABV5VUU7_9BACL</name>
<dbReference type="Pfam" id="PF00015">
    <property type="entry name" value="MCPsignal"/>
    <property type="match status" value="1"/>
</dbReference>
<comment type="caution">
    <text evidence="10">The sequence shown here is derived from an EMBL/GenBank/DDBJ whole genome shotgun (WGS) entry which is preliminary data.</text>
</comment>
<evidence type="ECO:0000256" key="7">
    <source>
        <dbReference type="SAM" id="Phobius"/>
    </source>
</evidence>
<dbReference type="PANTHER" id="PTHR32089:SF112">
    <property type="entry name" value="LYSOZYME-LIKE PROTEIN-RELATED"/>
    <property type="match status" value="1"/>
</dbReference>